<evidence type="ECO:0000313" key="9">
    <source>
        <dbReference type="EMBL" id="BCJ69529.1"/>
    </source>
</evidence>
<evidence type="ECO:0000259" key="8">
    <source>
        <dbReference type="PROSITE" id="PS50928"/>
    </source>
</evidence>
<feature type="transmembrane region" description="Helical" evidence="7">
    <location>
        <begin position="103"/>
        <end position="130"/>
    </location>
</feature>
<dbReference type="Proteomes" id="UP000680866">
    <property type="component" value="Chromosome"/>
</dbReference>
<dbReference type="PROSITE" id="PS50928">
    <property type="entry name" value="ABC_TM1"/>
    <property type="match status" value="1"/>
</dbReference>
<evidence type="ECO:0000256" key="6">
    <source>
        <dbReference type="ARBA" id="ARBA00023136"/>
    </source>
</evidence>
<dbReference type="RefSeq" id="WP_212818866.1">
    <property type="nucleotide sequence ID" value="NZ_AP023359.1"/>
</dbReference>
<dbReference type="InterPro" id="IPR000515">
    <property type="entry name" value="MetI-like"/>
</dbReference>
<evidence type="ECO:0000256" key="2">
    <source>
        <dbReference type="ARBA" id="ARBA00022448"/>
    </source>
</evidence>
<keyword evidence="3" id="KW-1003">Cell membrane</keyword>
<feature type="transmembrane region" description="Helical" evidence="7">
    <location>
        <begin position="39"/>
        <end position="55"/>
    </location>
</feature>
<feature type="transmembrane region" description="Helical" evidence="7">
    <location>
        <begin position="62"/>
        <end position="83"/>
    </location>
</feature>
<dbReference type="Pfam" id="PF00528">
    <property type="entry name" value="BPD_transp_1"/>
    <property type="match status" value="1"/>
</dbReference>
<evidence type="ECO:0000256" key="4">
    <source>
        <dbReference type="ARBA" id="ARBA00022692"/>
    </source>
</evidence>
<feature type="domain" description="ABC transmembrane type-1" evidence="8">
    <location>
        <begin position="55"/>
        <end position="239"/>
    </location>
</feature>
<feature type="transmembrane region" description="Helical" evidence="7">
    <location>
        <begin position="171"/>
        <end position="196"/>
    </location>
</feature>
<reference evidence="9" key="1">
    <citation type="submission" date="2020-08" db="EMBL/GenBank/DDBJ databases">
        <title>Whole genome shotgun sequence of Polymorphospora rubra NBRC 101157.</title>
        <authorList>
            <person name="Komaki H."/>
            <person name="Tamura T."/>
        </authorList>
    </citation>
    <scope>NUCLEOTIDE SEQUENCE</scope>
    <source>
        <strain evidence="9">NBRC 101157</strain>
    </source>
</reference>
<accession>A0A810NBR1</accession>
<dbReference type="Gene3D" id="1.10.3720.10">
    <property type="entry name" value="MetI-like"/>
    <property type="match status" value="1"/>
</dbReference>
<proteinExistence type="inferred from homology"/>
<comment type="subcellular location">
    <subcellularLocation>
        <location evidence="1 7">Cell membrane</location>
        <topology evidence="1 7">Multi-pass membrane protein</topology>
    </subcellularLocation>
</comment>
<dbReference type="EMBL" id="AP023359">
    <property type="protein sequence ID" value="BCJ69529.1"/>
    <property type="molecule type" value="Genomic_DNA"/>
</dbReference>
<keyword evidence="4 7" id="KW-0812">Transmembrane</keyword>
<gene>
    <name evidence="9" type="primary">ssuC_4</name>
    <name evidence="9" type="ORF">Prubr_65500</name>
</gene>
<evidence type="ECO:0000256" key="1">
    <source>
        <dbReference type="ARBA" id="ARBA00004651"/>
    </source>
</evidence>
<keyword evidence="2 7" id="KW-0813">Transport</keyword>
<evidence type="ECO:0000256" key="3">
    <source>
        <dbReference type="ARBA" id="ARBA00022475"/>
    </source>
</evidence>
<evidence type="ECO:0000256" key="5">
    <source>
        <dbReference type="ARBA" id="ARBA00022989"/>
    </source>
</evidence>
<dbReference type="AlphaFoldDB" id="A0A810NBR1"/>
<sequence length="259" mass="27302">MRPTLLLPVLTTAALLGSWEALSGSGTLPAEVPSVSDIAAWLWANIGTAVLWTAVSQTLAHWAVALAIGVTVGAIVGTAMASVPVVNELLLGTVEFFRPIPVVVYLPIMLLLLGARPVVVVLLAAVAALWPMLLQAFSGVKDVDPVTVDTARVFGLTTPQRLVWVTVPSMLPYFFTGLRIASTITLLVAIAMELIGAVPGLGNTLATYAGNGLYDATYGVIVIAGLLGVGLNAVFERLERRALRWHSAYRTQHAWGGQA</sequence>
<dbReference type="SUPFAM" id="SSF161098">
    <property type="entry name" value="MetI-like"/>
    <property type="match status" value="1"/>
</dbReference>
<feature type="transmembrane region" description="Helical" evidence="7">
    <location>
        <begin position="216"/>
        <end position="235"/>
    </location>
</feature>
<organism evidence="9 10">
    <name type="scientific">Polymorphospora rubra</name>
    <dbReference type="NCBI Taxonomy" id="338584"/>
    <lineage>
        <taxon>Bacteria</taxon>
        <taxon>Bacillati</taxon>
        <taxon>Actinomycetota</taxon>
        <taxon>Actinomycetes</taxon>
        <taxon>Micromonosporales</taxon>
        <taxon>Micromonosporaceae</taxon>
        <taxon>Polymorphospora</taxon>
    </lineage>
</organism>
<dbReference type="PANTHER" id="PTHR30151:SF0">
    <property type="entry name" value="ABC TRANSPORTER PERMEASE PROTEIN MJ0413-RELATED"/>
    <property type="match status" value="1"/>
</dbReference>
<comment type="similarity">
    <text evidence="7">Belongs to the binding-protein-dependent transport system permease family.</text>
</comment>
<dbReference type="GO" id="GO:0055085">
    <property type="term" value="P:transmembrane transport"/>
    <property type="evidence" value="ECO:0007669"/>
    <property type="project" value="InterPro"/>
</dbReference>
<protein>
    <submittedName>
        <fullName evidence="9">Nitrate ABC transporter permease</fullName>
    </submittedName>
</protein>
<keyword evidence="10" id="KW-1185">Reference proteome</keyword>
<dbReference type="GO" id="GO:0005886">
    <property type="term" value="C:plasma membrane"/>
    <property type="evidence" value="ECO:0007669"/>
    <property type="project" value="UniProtKB-SubCell"/>
</dbReference>
<keyword evidence="5 7" id="KW-1133">Transmembrane helix</keyword>
<dbReference type="KEGG" id="pry:Prubr_65500"/>
<evidence type="ECO:0000313" key="10">
    <source>
        <dbReference type="Proteomes" id="UP000680866"/>
    </source>
</evidence>
<keyword evidence="6 7" id="KW-0472">Membrane</keyword>
<name>A0A810NBR1_9ACTN</name>
<dbReference type="InterPro" id="IPR035906">
    <property type="entry name" value="MetI-like_sf"/>
</dbReference>
<evidence type="ECO:0000256" key="7">
    <source>
        <dbReference type="RuleBase" id="RU363032"/>
    </source>
</evidence>
<dbReference type="PANTHER" id="PTHR30151">
    <property type="entry name" value="ALKANE SULFONATE ABC TRANSPORTER-RELATED, MEMBRANE SUBUNIT"/>
    <property type="match status" value="1"/>
</dbReference>